<dbReference type="GO" id="GO:0140359">
    <property type="term" value="F:ABC-type transporter activity"/>
    <property type="evidence" value="ECO:0007669"/>
    <property type="project" value="InterPro"/>
</dbReference>
<gene>
    <name evidence="8" type="ORF">DXA39_00215</name>
</gene>
<evidence type="ECO:0000256" key="5">
    <source>
        <dbReference type="ARBA" id="ARBA00023136"/>
    </source>
</evidence>
<accession>A0A3E2TKP4</accession>
<feature type="transmembrane region" description="Helical" evidence="6">
    <location>
        <begin position="267"/>
        <end position="292"/>
    </location>
</feature>
<comment type="subcellular location">
    <subcellularLocation>
        <location evidence="1">Cell membrane</location>
        <topology evidence="1">Multi-pass membrane protein</topology>
    </subcellularLocation>
</comment>
<evidence type="ECO:0000259" key="7">
    <source>
        <dbReference type="Pfam" id="PF12698"/>
    </source>
</evidence>
<keyword evidence="3 6" id="KW-0812">Transmembrane</keyword>
<keyword evidence="2" id="KW-1003">Cell membrane</keyword>
<feature type="domain" description="ABC-2 type transporter transmembrane" evidence="7">
    <location>
        <begin position="30"/>
        <end position="373"/>
    </location>
</feature>
<sequence length="399" mass="44901">MKFLQRWWKVMNRTKIVMLETLKNHLKSASFWAMILIPIVFGVISGIGGYFAGSSNSSQIGIVANEDLNAYFDDEKFRSVSEDEIDKLIDDKEISTYAKIREKNGQIIADFNEADASMTEILTFQNILTSIQQSLNEKNASLNSDQQEILAKTPIINKITDENSDNKLIGKAVYFVLLFLMYIVLMSFVNLVLADIATEKGTKMIEFIFSSVKPGDYFAGKMFGNFIAVFVQIITYVIFGIIGFFIVKSKGLLDEIDLSFNISGSTYAMIAEIVLLFLLGIFIFLVIAGMLGSFATKVEDAGKMGTPLIFSTIILFFLAMMLQDKGDILATKILSFVPLASTFFMPLRLLNGYAGLTEGIISIAILIITILLVYRFGERVYKRNILNYSTDNWFTRRKR</sequence>
<feature type="transmembrane region" description="Helical" evidence="6">
    <location>
        <begin position="304"/>
        <end position="322"/>
    </location>
</feature>
<dbReference type="InterPro" id="IPR013525">
    <property type="entry name" value="ABC2_TM"/>
</dbReference>
<evidence type="ECO:0000256" key="3">
    <source>
        <dbReference type="ARBA" id="ARBA00022692"/>
    </source>
</evidence>
<keyword evidence="4 6" id="KW-1133">Transmembrane helix</keyword>
<feature type="transmembrane region" description="Helical" evidence="6">
    <location>
        <begin position="226"/>
        <end position="247"/>
    </location>
</feature>
<evidence type="ECO:0000256" key="6">
    <source>
        <dbReference type="SAM" id="Phobius"/>
    </source>
</evidence>
<dbReference type="PANTHER" id="PTHR30294">
    <property type="entry name" value="MEMBRANE COMPONENT OF ABC TRANSPORTER YHHJ-RELATED"/>
    <property type="match status" value="1"/>
</dbReference>
<evidence type="ECO:0000313" key="9">
    <source>
        <dbReference type="Proteomes" id="UP000261011"/>
    </source>
</evidence>
<evidence type="ECO:0000256" key="4">
    <source>
        <dbReference type="ARBA" id="ARBA00022989"/>
    </source>
</evidence>
<evidence type="ECO:0000313" key="8">
    <source>
        <dbReference type="EMBL" id="RGB77913.1"/>
    </source>
</evidence>
<dbReference type="PANTHER" id="PTHR30294:SF29">
    <property type="entry name" value="MULTIDRUG ABC TRANSPORTER PERMEASE YBHS-RELATED"/>
    <property type="match status" value="1"/>
</dbReference>
<proteinExistence type="predicted"/>
<evidence type="ECO:0000256" key="2">
    <source>
        <dbReference type="ARBA" id="ARBA00022475"/>
    </source>
</evidence>
<feature type="transmembrane region" description="Helical" evidence="6">
    <location>
        <begin position="31"/>
        <end position="52"/>
    </location>
</feature>
<feature type="transmembrane region" description="Helical" evidence="6">
    <location>
        <begin position="353"/>
        <end position="374"/>
    </location>
</feature>
<dbReference type="Proteomes" id="UP000261011">
    <property type="component" value="Unassembled WGS sequence"/>
</dbReference>
<dbReference type="OrthoDB" id="9768837at2"/>
<feature type="transmembrane region" description="Helical" evidence="6">
    <location>
        <begin position="172"/>
        <end position="194"/>
    </location>
</feature>
<dbReference type="GO" id="GO:0005886">
    <property type="term" value="C:plasma membrane"/>
    <property type="evidence" value="ECO:0007669"/>
    <property type="project" value="UniProtKB-SubCell"/>
</dbReference>
<evidence type="ECO:0000256" key="1">
    <source>
        <dbReference type="ARBA" id="ARBA00004651"/>
    </source>
</evidence>
<dbReference type="AlphaFoldDB" id="A0A3E2TKP4"/>
<reference evidence="8 9" key="1">
    <citation type="submission" date="2018-08" db="EMBL/GenBank/DDBJ databases">
        <title>A genome reference for cultivated species of the human gut microbiota.</title>
        <authorList>
            <person name="Zou Y."/>
            <person name="Xue W."/>
            <person name="Luo G."/>
        </authorList>
    </citation>
    <scope>NUCLEOTIDE SEQUENCE [LARGE SCALE GENOMIC DNA]</scope>
    <source>
        <strain evidence="8 9">OF01-3</strain>
    </source>
</reference>
<keyword evidence="5 6" id="KW-0472">Membrane</keyword>
<protein>
    <submittedName>
        <fullName evidence="8">ABC transporter permease</fullName>
    </submittedName>
</protein>
<dbReference type="Pfam" id="PF12698">
    <property type="entry name" value="ABC2_membrane_3"/>
    <property type="match status" value="1"/>
</dbReference>
<dbReference type="InterPro" id="IPR051449">
    <property type="entry name" value="ABC-2_transporter_component"/>
</dbReference>
<name>A0A3E2TKP4_9FIRM</name>
<organism evidence="8 9">
    <name type="scientific">Anaerococcus nagyae</name>
    <dbReference type="NCBI Taxonomy" id="1755241"/>
    <lineage>
        <taxon>Bacteria</taxon>
        <taxon>Bacillati</taxon>
        <taxon>Bacillota</taxon>
        <taxon>Tissierellia</taxon>
        <taxon>Tissierellales</taxon>
        <taxon>Peptoniphilaceae</taxon>
        <taxon>Anaerococcus</taxon>
    </lineage>
</organism>
<dbReference type="EMBL" id="QVEU01000001">
    <property type="protein sequence ID" value="RGB77913.1"/>
    <property type="molecule type" value="Genomic_DNA"/>
</dbReference>
<keyword evidence="9" id="KW-1185">Reference proteome</keyword>
<comment type="caution">
    <text evidence="8">The sequence shown here is derived from an EMBL/GenBank/DDBJ whole genome shotgun (WGS) entry which is preliminary data.</text>
</comment>